<proteinExistence type="predicted"/>
<keyword evidence="1" id="KW-0175">Coiled coil</keyword>
<dbReference type="EMBL" id="UOEW01000369">
    <property type="protein sequence ID" value="VAW42618.1"/>
    <property type="molecule type" value="Genomic_DNA"/>
</dbReference>
<dbReference type="Gene3D" id="1.20.5.340">
    <property type="match status" value="1"/>
</dbReference>
<name>A0A3B0W071_9ZZZZ</name>
<reference evidence="4" key="1">
    <citation type="submission" date="2018-06" db="EMBL/GenBank/DDBJ databases">
        <authorList>
            <person name="Zhirakovskaya E."/>
        </authorList>
    </citation>
    <scope>NUCLEOTIDE SEQUENCE</scope>
</reference>
<accession>A0A3B0W071</accession>
<evidence type="ECO:0000259" key="2">
    <source>
        <dbReference type="Pfam" id="PF11740"/>
    </source>
</evidence>
<protein>
    <recommendedName>
        <fullName evidence="2">KfrA N-terminal DNA-binding domain-containing protein</fullName>
    </recommendedName>
</protein>
<dbReference type="EMBL" id="UOEW01000369">
    <property type="protein sequence ID" value="VAW42659.1"/>
    <property type="molecule type" value="Genomic_DNA"/>
</dbReference>
<dbReference type="InterPro" id="IPR021104">
    <property type="entry name" value="KfrA_DNA-bd_N"/>
</dbReference>
<sequence length="196" mass="21717">MTERKAKVTQEAVSVACLQLIEQKKNVTVNAVIAITGGSFSTVGAMVKEWKEEQAQQTAPVIQMPDTVTSAMQKATAEIWASASTLAGEEVEHIKNEAEEDISKAKTELSEYTGEVTRLESELKAINDKLTHSENRYAVTEKNIADLTTINTALETRLSDRDDELARLQTNYEKLQSELIEIAKMQVQTKESKNKG</sequence>
<feature type="coiled-coil region" evidence="1">
    <location>
        <begin position="88"/>
        <end position="185"/>
    </location>
</feature>
<feature type="domain" description="KfrA N-terminal DNA-binding" evidence="2">
    <location>
        <begin position="9"/>
        <end position="123"/>
    </location>
</feature>
<evidence type="ECO:0000313" key="4">
    <source>
        <dbReference type="EMBL" id="VAW42659.1"/>
    </source>
</evidence>
<dbReference type="Pfam" id="PF11740">
    <property type="entry name" value="KfrA_N"/>
    <property type="match status" value="1"/>
</dbReference>
<organism evidence="4">
    <name type="scientific">hydrothermal vent metagenome</name>
    <dbReference type="NCBI Taxonomy" id="652676"/>
    <lineage>
        <taxon>unclassified sequences</taxon>
        <taxon>metagenomes</taxon>
        <taxon>ecological metagenomes</taxon>
    </lineage>
</organism>
<gene>
    <name evidence="3" type="ORF">MNBD_GAMMA01-1365</name>
    <name evidence="4" type="ORF">MNBD_GAMMA01-1392</name>
</gene>
<evidence type="ECO:0000313" key="3">
    <source>
        <dbReference type="EMBL" id="VAW42618.1"/>
    </source>
</evidence>
<dbReference type="AlphaFoldDB" id="A0A3B0W071"/>
<evidence type="ECO:0000256" key="1">
    <source>
        <dbReference type="SAM" id="Coils"/>
    </source>
</evidence>